<dbReference type="Proteomes" id="UP000056255">
    <property type="component" value="Chromosome"/>
</dbReference>
<dbReference type="InterPro" id="IPR007566">
    <property type="entry name" value="PEP_COase_arc-type"/>
</dbReference>
<keyword evidence="1 4" id="KW-0460">Magnesium</keyword>
<dbReference type="EMBL" id="CP008822">
    <property type="protein sequence ID" value="AIM26918.1"/>
    <property type="molecule type" value="Genomic_DNA"/>
</dbReference>
<dbReference type="HAMAP" id="MF_01904">
    <property type="entry name" value="PEPcase_type2"/>
    <property type="match status" value="1"/>
</dbReference>
<evidence type="ECO:0000256" key="4">
    <source>
        <dbReference type="HAMAP-Rule" id="MF_01904"/>
    </source>
</evidence>
<dbReference type="SMR" id="A0A088E4L9"/>
<evidence type="ECO:0000313" key="13">
    <source>
        <dbReference type="Proteomes" id="UP000056255"/>
    </source>
</evidence>
<dbReference type="RefSeq" id="WP_012020718.1">
    <property type="nucleotide sequence ID" value="NZ_CP008822.1"/>
</dbReference>
<dbReference type="EMBL" id="CP012175">
    <property type="protein sequence ID" value="AKV80587.1"/>
    <property type="molecule type" value="Genomic_DNA"/>
</dbReference>
<dbReference type="InterPro" id="IPR015813">
    <property type="entry name" value="Pyrv/PenolPyrv_kinase-like_dom"/>
</dbReference>
<evidence type="ECO:0000313" key="16">
    <source>
        <dbReference type="Proteomes" id="UP000062475"/>
    </source>
</evidence>
<dbReference type="Proteomes" id="UP000062398">
    <property type="component" value="Chromosome"/>
</dbReference>
<reference evidence="14 15" key="2">
    <citation type="journal article" date="2015" name="Genome Announc.">
        <title>Complete Genome Sequences of Evolved Arsenate-Resistant Metallosphaera sedula Strains.</title>
        <authorList>
            <person name="Ai C."/>
            <person name="McCarthy S."/>
            <person name="Schackwitz W."/>
            <person name="Martin J."/>
            <person name="Lipzen A."/>
            <person name="Blum P."/>
        </authorList>
    </citation>
    <scope>NUCLEOTIDE SEQUENCE [LARGE SCALE GENOMIC DNA]</scope>
    <source>
        <strain evidence="9 15">ARS120-1</strain>
        <strain evidence="10 14">ARS120-2</strain>
        <strain evidence="7 17">ARS50-1</strain>
        <strain evidence="8 16">ARS50-2</strain>
    </source>
</reference>
<evidence type="ECO:0000313" key="11">
    <source>
        <dbReference type="EMBL" id="AKV82832.1"/>
    </source>
</evidence>
<dbReference type="PATRIC" id="fig|43687.5.peg.775"/>
<dbReference type="GO" id="GO:0015977">
    <property type="term" value="P:carbon fixation"/>
    <property type="evidence" value="ECO:0007669"/>
    <property type="project" value="UniProtKB-UniRule"/>
</dbReference>
<comment type="similarity">
    <text evidence="4">Belongs to the PEPCase type 2 family.</text>
</comment>
<evidence type="ECO:0000256" key="2">
    <source>
        <dbReference type="ARBA" id="ARBA00023239"/>
    </source>
</evidence>
<comment type="cofactor">
    <cofactor evidence="4">
        <name>Mg(2+)</name>
        <dbReference type="ChEBI" id="CHEBI:18420"/>
    </cofactor>
</comment>
<evidence type="ECO:0000256" key="1">
    <source>
        <dbReference type="ARBA" id="ARBA00022842"/>
    </source>
</evidence>
<dbReference type="Proteomes" id="UP000061362">
    <property type="component" value="Chromosome"/>
</dbReference>
<dbReference type="EMBL" id="CP012174">
    <property type="protein sequence ID" value="AKV78342.1"/>
    <property type="molecule type" value="Genomic_DNA"/>
</dbReference>
<accession>A0A088E4L9</accession>
<dbReference type="AlphaFoldDB" id="A0A088E4L9"/>
<keyword evidence="3 4" id="KW-0120">Carbon dioxide fixation</keyword>
<evidence type="ECO:0000256" key="5">
    <source>
        <dbReference type="NCBIfam" id="TIGR02751"/>
    </source>
</evidence>
<dbReference type="Pfam" id="PF14010">
    <property type="entry name" value="PEPcase_2"/>
    <property type="match status" value="1"/>
</dbReference>
<evidence type="ECO:0000313" key="17">
    <source>
        <dbReference type="Proteomes" id="UP000068832"/>
    </source>
</evidence>
<reference evidence="6 12" key="1">
    <citation type="journal article" date="2014" name="J. Bacteriol.">
        <title>Role of an Archaeal PitA Transporter in the Copper and Arsenic Resistance of Metallosphaera sedula, an Extreme Thermoacidophile.</title>
        <authorList>
            <person name="McCarthy S."/>
            <person name="Ai C."/>
            <person name="Wheaton G."/>
            <person name="Tevatia R."/>
            <person name="Eckrich V."/>
            <person name="Kelly R."/>
            <person name="Blum P."/>
        </authorList>
    </citation>
    <scope>NUCLEOTIDE SEQUENCE [LARGE SCALE GENOMIC DNA]</scope>
    <source>
        <strain evidence="6 12">CuR1</strain>
    </source>
</reference>
<dbReference type="OMA" id="QMWDCEG"/>
<evidence type="ECO:0000313" key="7">
    <source>
        <dbReference type="EMBL" id="AKV73850.1"/>
    </source>
</evidence>
<dbReference type="EMBL" id="CP012173">
    <property type="protein sequence ID" value="AKV76091.1"/>
    <property type="molecule type" value="Genomic_DNA"/>
</dbReference>
<dbReference type="GO" id="GO:0006099">
    <property type="term" value="P:tricarboxylic acid cycle"/>
    <property type="evidence" value="ECO:0007669"/>
    <property type="project" value="InterPro"/>
</dbReference>
<dbReference type="SUPFAM" id="SSF51621">
    <property type="entry name" value="Phosphoenolpyruvate/pyruvate domain"/>
    <property type="match status" value="1"/>
</dbReference>
<keyword evidence="2 4" id="KW-0456">Lyase</keyword>
<protein>
    <recommendedName>
        <fullName evidence="4 5">Phosphoenolpyruvate carboxylase</fullName>
        <shortName evidence="4">PEPC</shortName>
        <shortName evidence="4">PEPCase</shortName>
        <ecNumber evidence="4 5">4.1.1.31</ecNumber>
    </recommendedName>
</protein>
<proteinExistence type="inferred from homology"/>
<dbReference type="OrthoDB" id="85849at2157"/>
<comment type="catalytic activity">
    <reaction evidence="4">
        <text>oxaloacetate + phosphate = phosphoenolpyruvate + hydrogencarbonate</text>
        <dbReference type="Rhea" id="RHEA:28370"/>
        <dbReference type="ChEBI" id="CHEBI:16452"/>
        <dbReference type="ChEBI" id="CHEBI:17544"/>
        <dbReference type="ChEBI" id="CHEBI:43474"/>
        <dbReference type="ChEBI" id="CHEBI:58702"/>
        <dbReference type="EC" id="4.1.1.31"/>
    </reaction>
</comment>
<evidence type="ECO:0000313" key="10">
    <source>
        <dbReference type="EMBL" id="AKV80587.1"/>
    </source>
</evidence>
<sequence>MRPIPRTMSTQHPDNATVPEWAKGDVIEGEAEVIEAYYAFSRLNVHEVMWDAEGKDVDTHVVRKLFSSFDEYFKNNILGEDIFLTYRLPNPKIEGAERKVFAETMESIPITFDVAERFYGRKVVPVFEVILPFTTNASDIISVARYYERAVAMEENIELQDGVYVRDLVGEIYPKRIEVIPLIEDKDSLLNTRNIIEGYYRAIKPSYMRLFIARSDPAMNYGMLTAVLLAKYALSEAGKLAEELGIPIFPIIGVGSLPFRGHLSPENYQRVMEEYEGVYTFTIQSAFKYDYSEEQVKGAISHINREEVKEPRILGEEEKKVTRDIIETYTLSYQPVIESLANLINTVALHLPRRRARKLHISLFGYARSTGKVMLPRAITFVGSLYSVGLPPEVIGISSLGKLNEMQWNILEENYKFLKNDLQKASEFINPEGLSTLVSYGYLDAEISKKLEEDIKYLESMGVKIGPRSYETKKHALLSQLLMLSLKEKKYNEVKQYAREMAVIRKSIG</sequence>
<dbReference type="PIRSF" id="PIRSF006677">
    <property type="entry name" value="UCP006677"/>
    <property type="match status" value="1"/>
</dbReference>
<evidence type="ECO:0000313" key="15">
    <source>
        <dbReference type="Proteomes" id="UP000062398"/>
    </source>
</evidence>
<dbReference type="GO" id="GO:0006107">
    <property type="term" value="P:oxaloacetate metabolic process"/>
    <property type="evidence" value="ECO:0007669"/>
    <property type="project" value="UniProtKB-UniRule"/>
</dbReference>
<comment type="subunit">
    <text evidence="4">Homotetramer.</text>
</comment>
<evidence type="ECO:0000313" key="14">
    <source>
        <dbReference type="Proteomes" id="UP000061362"/>
    </source>
</evidence>
<reference evidence="11 13" key="3">
    <citation type="submission" date="2015-07" db="EMBL/GenBank/DDBJ databases">
        <title>Physiological, transcriptional responses and genome re-sequencing of acid resistant extremely thermoacidophilic Metallosphaera sedula SARC-M1.</title>
        <authorList>
            <person name="Ai C."/>
            <person name="McCarthy S."/>
            <person name="Eckrich V."/>
            <person name="Rudrappa D."/>
            <person name="Qiu G."/>
            <person name="Blum P."/>
        </authorList>
    </citation>
    <scope>NUCLEOTIDE SEQUENCE [LARGE SCALE GENOMIC DNA]</scope>
    <source>
        <strain evidence="11 13">SARC-M1</strain>
    </source>
</reference>
<dbReference type="EMBL" id="CP012176">
    <property type="protein sequence ID" value="AKV82832.1"/>
    <property type="molecule type" value="Genomic_DNA"/>
</dbReference>
<keyword evidence="6" id="KW-0670">Pyruvate</keyword>
<dbReference type="Proteomes" id="UP000062475">
    <property type="component" value="Chromosome"/>
</dbReference>
<dbReference type="GO" id="GO:0008964">
    <property type="term" value="F:phosphoenolpyruvate carboxylase activity"/>
    <property type="evidence" value="ECO:0007669"/>
    <property type="project" value="UniProtKB-UniRule"/>
</dbReference>
<evidence type="ECO:0000256" key="3">
    <source>
        <dbReference type="ARBA" id="ARBA00023300"/>
    </source>
</evidence>
<comment type="function">
    <text evidence="4">Catalyzes the irreversible beta-carboxylation of phosphoenolpyruvate (PEP) to form oxaloacetate (OAA), a four-carbon dicarboxylic acid source for the tricarboxylic acid cycle.</text>
</comment>
<dbReference type="Proteomes" id="UP000068832">
    <property type="component" value="Chromosome"/>
</dbReference>
<evidence type="ECO:0000313" key="8">
    <source>
        <dbReference type="EMBL" id="AKV76091.1"/>
    </source>
</evidence>
<name>A0A088E4L9_9CREN</name>
<organism evidence="6 12">
    <name type="scientific">Metallosphaera sedula</name>
    <dbReference type="NCBI Taxonomy" id="43687"/>
    <lineage>
        <taxon>Archaea</taxon>
        <taxon>Thermoproteota</taxon>
        <taxon>Thermoprotei</taxon>
        <taxon>Sulfolobales</taxon>
        <taxon>Sulfolobaceae</taxon>
        <taxon>Metallosphaera</taxon>
    </lineage>
</organism>
<dbReference type="EC" id="4.1.1.31" evidence="4 5"/>
<dbReference type="NCBIfam" id="TIGR02751">
    <property type="entry name" value="PEPCase_arch"/>
    <property type="match status" value="1"/>
</dbReference>
<evidence type="ECO:0000313" key="6">
    <source>
        <dbReference type="EMBL" id="AIM26918.1"/>
    </source>
</evidence>
<evidence type="ECO:0000313" key="9">
    <source>
        <dbReference type="EMBL" id="AKV78342.1"/>
    </source>
</evidence>
<dbReference type="Proteomes" id="UP000029084">
    <property type="component" value="Chromosome"/>
</dbReference>
<dbReference type="GO" id="GO:0000287">
    <property type="term" value="F:magnesium ion binding"/>
    <property type="evidence" value="ECO:0007669"/>
    <property type="project" value="UniProtKB-UniRule"/>
</dbReference>
<gene>
    <name evidence="4" type="primary">ppcA</name>
    <name evidence="6" type="ORF">HA72_0756</name>
    <name evidence="7" type="ORF">MsedA_0771</name>
    <name evidence="8" type="ORF">MsedB_0771</name>
    <name evidence="9" type="ORF">MsedC_0770</name>
    <name evidence="10" type="ORF">MsedD_0771</name>
    <name evidence="11" type="ORF">MsedE_0771</name>
</gene>
<evidence type="ECO:0000313" key="12">
    <source>
        <dbReference type="Proteomes" id="UP000029084"/>
    </source>
</evidence>
<dbReference type="EMBL" id="CP012172">
    <property type="protein sequence ID" value="AKV73850.1"/>
    <property type="molecule type" value="Genomic_DNA"/>
</dbReference>
<dbReference type="GeneID" id="91755214"/>